<evidence type="ECO:0000313" key="2">
    <source>
        <dbReference type="EMBL" id="KGN84055.1"/>
    </source>
</evidence>
<feature type="transmembrane region" description="Helical" evidence="1">
    <location>
        <begin position="34"/>
        <end position="53"/>
    </location>
</feature>
<feature type="transmembrane region" description="Helical" evidence="1">
    <location>
        <begin position="9"/>
        <end position="28"/>
    </location>
</feature>
<dbReference type="STRING" id="111105.HR09_03875"/>
<evidence type="ECO:0000256" key="1">
    <source>
        <dbReference type="SAM" id="Phobius"/>
    </source>
</evidence>
<keyword evidence="1" id="KW-0472">Membrane</keyword>
<dbReference type="EMBL" id="JRAK01000061">
    <property type="protein sequence ID" value="KGN89402.1"/>
    <property type="molecule type" value="Genomic_DNA"/>
</dbReference>
<feature type="transmembrane region" description="Helical" evidence="1">
    <location>
        <begin position="88"/>
        <end position="108"/>
    </location>
</feature>
<dbReference type="RefSeq" id="WP_018964982.1">
    <property type="nucleotide sequence ID" value="NZ_CALUCC010000008.1"/>
</dbReference>
<dbReference type="AlphaFoldDB" id="A0A099WP72"/>
<dbReference type="GeneID" id="57240236"/>
<dbReference type="EMBL" id="JRAI01000080">
    <property type="protein sequence ID" value="KGN84055.1"/>
    <property type="molecule type" value="Genomic_DNA"/>
</dbReference>
<keyword evidence="5" id="KW-1185">Reference proteome</keyword>
<evidence type="ECO:0000313" key="4">
    <source>
        <dbReference type="Proteomes" id="UP000030130"/>
    </source>
</evidence>
<protein>
    <recommendedName>
        <fullName evidence="6">Lipoprotein</fullName>
    </recommendedName>
</protein>
<dbReference type="Proteomes" id="UP000030146">
    <property type="component" value="Unassembled WGS sequence"/>
</dbReference>
<sequence length="120" mass="13686">MNPQQIREISYRVGSLFLIFGAACRLVRFAPGDYLYALGAVLYLLSYALSPVADLDTRTRRLYRMNVLSGAFFVVSAVLVFIREDSLWLLFFSIGVVYMIYASLLLLFKKGQGEQDKKKK</sequence>
<evidence type="ECO:0000313" key="3">
    <source>
        <dbReference type="EMBL" id="KGN89402.1"/>
    </source>
</evidence>
<dbReference type="Proteomes" id="UP000030130">
    <property type="component" value="Unassembled WGS sequence"/>
</dbReference>
<gene>
    <name evidence="2" type="ORF">HR08_09800</name>
    <name evidence="3" type="ORF">HR15_04095</name>
</gene>
<keyword evidence="1" id="KW-0812">Transmembrane</keyword>
<accession>A0A099WP72</accession>
<feature type="transmembrane region" description="Helical" evidence="1">
    <location>
        <begin position="65"/>
        <end position="82"/>
    </location>
</feature>
<keyword evidence="1" id="KW-1133">Transmembrane helix</keyword>
<evidence type="ECO:0008006" key="6">
    <source>
        <dbReference type="Google" id="ProtNLM"/>
    </source>
</evidence>
<dbReference type="PATRIC" id="fig|111105.18.peg.1238"/>
<dbReference type="OrthoDB" id="1014758at2"/>
<organism evidence="2 4">
    <name type="scientific">Porphyromonas gulae</name>
    <dbReference type="NCBI Taxonomy" id="111105"/>
    <lineage>
        <taxon>Bacteria</taxon>
        <taxon>Pseudomonadati</taxon>
        <taxon>Bacteroidota</taxon>
        <taxon>Bacteroidia</taxon>
        <taxon>Bacteroidales</taxon>
        <taxon>Porphyromonadaceae</taxon>
        <taxon>Porphyromonas</taxon>
    </lineage>
</organism>
<evidence type="ECO:0000313" key="5">
    <source>
        <dbReference type="Proteomes" id="UP000030146"/>
    </source>
</evidence>
<proteinExistence type="predicted"/>
<comment type="caution">
    <text evidence="2">The sequence shown here is derived from an EMBL/GenBank/DDBJ whole genome shotgun (WGS) entry which is preliminary data.</text>
</comment>
<reference evidence="3 5" key="2">
    <citation type="submission" date="2014-08" db="EMBL/GenBank/DDBJ databases">
        <title>Porphyromonas gulae strain:COT-052_OH3439 Genome sequencing.</title>
        <authorList>
            <person name="Wallis C."/>
            <person name="Deusch O."/>
            <person name="O'Flynn C."/>
            <person name="Davis I."/>
            <person name="Jospin G."/>
            <person name="Darling A.E."/>
            <person name="Coil D.A."/>
            <person name="Alexiev A."/>
            <person name="Horsfall A."/>
            <person name="Kirkwood N."/>
            <person name="Harris S."/>
            <person name="Eisen J.A."/>
        </authorList>
    </citation>
    <scope>NUCLEOTIDE SEQUENCE [LARGE SCALE GENOMIC DNA]</scope>
    <source>
        <strain evidence="5">COT-052 OH3439</strain>
        <strain evidence="3">COT-052_OH3439</strain>
    </source>
</reference>
<dbReference type="PROSITE" id="PS51257">
    <property type="entry name" value="PROKAR_LIPOPROTEIN"/>
    <property type="match status" value="1"/>
</dbReference>
<reference evidence="2 4" key="1">
    <citation type="submission" date="2014-08" db="EMBL/GenBank/DDBJ databases">
        <title>Porphyromonas gulae strain:COT-052_OH1451 Genome sequencing.</title>
        <authorList>
            <person name="Wallis C."/>
            <person name="Deusch O."/>
            <person name="O'Flynn C."/>
            <person name="Davis I."/>
            <person name="Jospin G."/>
            <person name="Darling A.E."/>
            <person name="Coil D.A."/>
            <person name="Alexiev A."/>
            <person name="Horsfall A."/>
            <person name="Kirkwood N."/>
            <person name="Harris S."/>
            <person name="Eisen J.A."/>
        </authorList>
    </citation>
    <scope>NUCLEOTIDE SEQUENCE [LARGE SCALE GENOMIC DNA]</scope>
    <source>
        <strain evidence="4">COT-052 OH1451</strain>
        <strain evidence="2">COT-052_OH1451</strain>
    </source>
</reference>
<name>A0A099WP72_9PORP</name>